<evidence type="ECO:0000313" key="3">
    <source>
        <dbReference type="Proteomes" id="UP001064632"/>
    </source>
</evidence>
<dbReference type="Proteomes" id="UP001064632">
    <property type="component" value="Chromosome"/>
</dbReference>
<keyword evidence="1" id="KW-0732">Signal</keyword>
<organism evidence="2 3">
    <name type="scientific">Tahibacter amnicola</name>
    <dbReference type="NCBI Taxonomy" id="2976241"/>
    <lineage>
        <taxon>Bacteria</taxon>
        <taxon>Pseudomonadati</taxon>
        <taxon>Pseudomonadota</taxon>
        <taxon>Gammaproteobacteria</taxon>
        <taxon>Lysobacterales</taxon>
        <taxon>Rhodanobacteraceae</taxon>
        <taxon>Tahibacter</taxon>
    </lineage>
</organism>
<dbReference type="PROSITE" id="PS51257">
    <property type="entry name" value="PROKAR_LIPOPROTEIN"/>
    <property type="match status" value="1"/>
</dbReference>
<evidence type="ECO:0000256" key="1">
    <source>
        <dbReference type="SAM" id="SignalP"/>
    </source>
</evidence>
<proteinExistence type="predicted"/>
<gene>
    <name evidence="2" type="ORF">N4264_01500</name>
</gene>
<dbReference type="EMBL" id="CP104694">
    <property type="protein sequence ID" value="UXI68354.1"/>
    <property type="molecule type" value="Genomic_DNA"/>
</dbReference>
<dbReference type="RefSeq" id="WP_261695314.1">
    <property type="nucleotide sequence ID" value="NZ_CP104694.1"/>
</dbReference>
<keyword evidence="3" id="KW-1185">Reference proteome</keyword>
<name>A0ABY6BER9_9GAMM</name>
<sequence length="98" mass="10003">MTSILRRGILATALGALSCAAGAQDVMELVVNRPDGSSYTCTFVADAEGFRIDPVTGHWKANGTSFVCPPPPVPGALAPAEARAETAAIPAAPAPRSR</sequence>
<evidence type="ECO:0000313" key="2">
    <source>
        <dbReference type="EMBL" id="UXI68354.1"/>
    </source>
</evidence>
<feature type="chain" id="PRO_5047194333" evidence="1">
    <location>
        <begin position="24"/>
        <end position="98"/>
    </location>
</feature>
<feature type="signal peptide" evidence="1">
    <location>
        <begin position="1"/>
        <end position="23"/>
    </location>
</feature>
<reference evidence="2" key="1">
    <citation type="submission" date="2022-09" db="EMBL/GenBank/DDBJ databases">
        <title>Tahibacter sp. nov., isolated from a fresh water.</title>
        <authorList>
            <person name="Baek J.H."/>
            <person name="Lee J.K."/>
            <person name="Kim J.M."/>
            <person name="Jeon C.O."/>
        </authorList>
    </citation>
    <scope>NUCLEOTIDE SEQUENCE</scope>
    <source>
        <strain evidence="2">W38</strain>
    </source>
</reference>
<protein>
    <submittedName>
        <fullName evidence="2">Uncharacterized protein</fullName>
    </submittedName>
</protein>
<accession>A0ABY6BER9</accession>